<dbReference type="InterPro" id="IPR018392">
    <property type="entry name" value="LysM"/>
</dbReference>
<keyword evidence="2" id="KW-1133">Transmembrane helix</keyword>
<dbReference type="PANTHER" id="PTHR34700:SF4">
    <property type="entry name" value="PHAGE-LIKE ELEMENT PBSX PROTEIN XKDP"/>
    <property type="match status" value="1"/>
</dbReference>
<dbReference type="PANTHER" id="PTHR34700">
    <property type="entry name" value="POTASSIUM BINDING PROTEIN KBP"/>
    <property type="match status" value="1"/>
</dbReference>
<comment type="caution">
    <text evidence="4">The sequence shown here is derived from an EMBL/GenBank/DDBJ whole genome shotgun (WGS) entry which is preliminary data.</text>
</comment>
<evidence type="ECO:0000313" key="4">
    <source>
        <dbReference type="EMBL" id="MBR7831519.1"/>
    </source>
</evidence>
<sequence>MSAPAPARLPARIARAAALTVRGVLAAALAVFLLAGLPYGLVRYIGWPLPHHLPSLSRLGNDVTTPILGDQVYLDVIAIVIWLLWLLITVSFAAETIALIRGVELPPLPGLRPTQTLAVILLTAIGLTALMARAAAPAQAATTPQVPARTPASTAPLSTVQIETAAASASSTDTQGPSPAHPTETTHLVVTGDNLYDIARADYGQGEDWKVLYTINAGHTQPDGQKLTDPNLIRPGWVLDTIEPAQT</sequence>
<keyword evidence="2" id="KW-0472">Membrane</keyword>
<dbReference type="RefSeq" id="WP_212522621.1">
    <property type="nucleotide sequence ID" value="NZ_JAGSOH010000307.1"/>
</dbReference>
<dbReference type="PROSITE" id="PS51782">
    <property type="entry name" value="LYSM"/>
    <property type="match status" value="1"/>
</dbReference>
<feature type="compositionally biased region" description="Polar residues" evidence="1">
    <location>
        <begin position="172"/>
        <end position="185"/>
    </location>
</feature>
<dbReference type="AlphaFoldDB" id="A0A941EM22"/>
<proteinExistence type="predicted"/>
<organism evidence="4 5">
    <name type="scientific">Actinospica acidithermotolerans</name>
    <dbReference type="NCBI Taxonomy" id="2828514"/>
    <lineage>
        <taxon>Bacteria</taxon>
        <taxon>Bacillati</taxon>
        <taxon>Actinomycetota</taxon>
        <taxon>Actinomycetes</taxon>
        <taxon>Catenulisporales</taxon>
        <taxon>Actinospicaceae</taxon>
        <taxon>Actinospica</taxon>
    </lineage>
</organism>
<dbReference type="Proteomes" id="UP000676325">
    <property type="component" value="Unassembled WGS sequence"/>
</dbReference>
<accession>A0A941EM22</accession>
<dbReference type="Gene3D" id="3.10.350.10">
    <property type="entry name" value="LysM domain"/>
    <property type="match status" value="1"/>
</dbReference>
<feature type="transmembrane region" description="Helical" evidence="2">
    <location>
        <begin position="72"/>
        <end position="94"/>
    </location>
</feature>
<keyword evidence="5" id="KW-1185">Reference proteome</keyword>
<evidence type="ECO:0000256" key="2">
    <source>
        <dbReference type="SAM" id="Phobius"/>
    </source>
</evidence>
<feature type="transmembrane region" description="Helical" evidence="2">
    <location>
        <begin position="21"/>
        <end position="41"/>
    </location>
</feature>
<dbReference type="InterPro" id="IPR052196">
    <property type="entry name" value="Bact_Kbp"/>
</dbReference>
<evidence type="ECO:0000313" key="5">
    <source>
        <dbReference type="Proteomes" id="UP000676325"/>
    </source>
</evidence>
<name>A0A941EM22_9ACTN</name>
<dbReference type="CDD" id="cd00118">
    <property type="entry name" value="LysM"/>
    <property type="match status" value="1"/>
</dbReference>
<evidence type="ECO:0000256" key="1">
    <source>
        <dbReference type="SAM" id="MobiDB-lite"/>
    </source>
</evidence>
<feature type="domain" description="LysM" evidence="3">
    <location>
        <begin position="185"/>
        <end position="241"/>
    </location>
</feature>
<keyword evidence="2" id="KW-0812">Transmembrane</keyword>
<feature type="non-terminal residue" evidence="4">
    <location>
        <position position="247"/>
    </location>
</feature>
<dbReference type="EMBL" id="JAGSOH010000307">
    <property type="protein sequence ID" value="MBR7831519.1"/>
    <property type="molecule type" value="Genomic_DNA"/>
</dbReference>
<dbReference type="InterPro" id="IPR036779">
    <property type="entry name" value="LysM_dom_sf"/>
</dbReference>
<gene>
    <name evidence="4" type="ORF">KDK95_34840</name>
</gene>
<reference evidence="4" key="1">
    <citation type="submission" date="2021-04" db="EMBL/GenBank/DDBJ databases">
        <title>Genome based classification of Actinospica acidithermotolerans sp. nov., an actinobacterium isolated from an Indonesian hot spring.</title>
        <authorList>
            <person name="Kusuma A.B."/>
            <person name="Putra K.E."/>
            <person name="Nafisah S."/>
            <person name="Loh J."/>
            <person name="Nouioui I."/>
            <person name="Goodfellow M."/>
        </authorList>
    </citation>
    <scope>NUCLEOTIDE SEQUENCE</scope>
    <source>
        <strain evidence="4">MGRD01-02</strain>
    </source>
</reference>
<evidence type="ECO:0000259" key="3">
    <source>
        <dbReference type="PROSITE" id="PS51782"/>
    </source>
</evidence>
<feature type="region of interest" description="Disordered" evidence="1">
    <location>
        <begin position="165"/>
        <end position="185"/>
    </location>
</feature>
<protein>
    <recommendedName>
        <fullName evidence="3">LysM domain-containing protein</fullName>
    </recommendedName>
</protein>